<dbReference type="SMART" id="SM00448">
    <property type="entry name" value="REC"/>
    <property type="match status" value="1"/>
</dbReference>
<evidence type="ECO:0000259" key="5">
    <source>
        <dbReference type="PROSITE" id="PS50110"/>
    </source>
</evidence>
<dbReference type="SUPFAM" id="SSF46894">
    <property type="entry name" value="C-terminal effector domain of the bipartite response regulators"/>
    <property type="match status" value="1"/>
</dbReference>
<dbReference type="EMBL" id="CP114029">
    <property type="protein sequence ID" value="WAP70997.1"/>
    <property type="molecule type" value="Genomic_DNA"/>
</dbReference>
<feature type="domain" description="HTH luxR-type" evidence="4">
    <location>
        <begin position="143"/>
        <end position="208"/>
    </location>
</feature>
<dbReference type="Proteomes" id="UP001164020">
    <property type="component" value="Chromosome"/>
</dbReference>
<evidence type="ECO:0000313" key="6">
    <source>
        <dbReference type="EMBL" id="WAP70997.1"/>
    </source>
</evidence>
<dbReference type="PANTHER" id="PTHR43214:SF43">
    <property type="entry name" value="TWO-COMPONENT RESPONSE REGULATOR"/>
    <property type="match status" value="1"/>
</dbReference>
<proteinExistence type="predicted"/>
<dbReference type="PRINTS" id="PR00038">
    <property type="entry name" value="HTHLUXR"/>
</dbReference>
<dbReference type="InterPro" id="IPR001789">
    <property type="entry name" value="Sig_transdc_resp-reg_receiver"/>
</dbReference>
<dbReference type="InterPro" id="IPR011006">
    <property type="entry name" value="CheY-like_superfamily"/>
</dbReference>
<protein>
    <submittedName>
        <fullName evidence="6">Response regulator transcription factor</fullName>
    </submittedName>
</protein>
<evidence type="ECO:0000313" key="7">
    <source>
        <dbReference type="Proteomes" id="UP001164020"/>
    </source>
</evidence>
<evidence type="ECO:0000256" key="3">
    <source>
        <dbReference type="PROSITE-ProRule" id="PRU00169"/>
    </source>
</evidence>
<dbReference type="CDD" id="cd06170">
    <property type="entry name" value="LuxR_C_like"/>
    <property type="match status" value="1"/>
</dbReference>
<dbReference type="PROSITE" id="PS50110">
    <property type="entry name" value="RESPONSE_REGULATORY"/>
    <property type="match status" value="1"/>
</dbReference>
<organism evidence="6 7">
    <name type="scientific">Jiella pelagia</name>
    <dbReference type="NCBI Taxonomy" id="2986949"/>
    <lineage>
        <taxon>Bacteria</taxon>
        <taxon>Pseudomonadati</taxon>
        <taxon>Pseudomonadota</taxon>
        <taxon>Alphaproteobacteria</taxon>
        <taxon>Hyphomicrobiales</taxon>
        <taxon>Aurantimonadaceae</taxon>
        <taxon>Jiella</taxon>
    </lineage>
</organism>
<keyword evidence="2" id="KW-0238">DNA-binding</keyword>
<dbReference type="InterPro" id="IPR000792">
    <property type="entry name" value="Tscrpt_reg_LuxR_C"/>
</dbReference>
<dbReference type="Pfam" id="PF00196">
    <property type="entry name" value="GerE"/>
    <property type="match status" value="1"/>
</dbReference>
<feature type="domain" description="Response regulatory" evidence="5">
    <location>
        <begin position="5"/>
        <end position="121"/>
    </location>
</feature>
<evidence type="ECO:0000256" key="2">
    <source>
        <dbReference type="ARBA" id="ARBA00023125"/>
    </source>
</evidence>
<accession>A0ABY7C5Y4</accession>
<keyword evidence="1 3" id="KW-0597">Phosphoprotein</keyword>
<reference evidence="6" key="1">
    <citation type="submission" date="2022-12" db="EMBL/GenBank/DDBJ databases">
        <title>Jiella pelagia sp. nov., isolated from phosphonate enriched culture of Northwest Pacific surface seawater.</title>
        <authorList>
            <person name="Shin D.Y."/>
            <person name="Hwang C.Y."/>
        </authorList>
    </citation>
    <scope>NUCLEOTIDE SEQUENCE</scope>
    <source>
        <strain evidence="6">HL-NP1</strain>
    </source>
</reference>
<dbReference type="Gene3D" id="3.40.50.2300">
    <property type="match status" value="1"/>
</dbReference>
<dbReference type="SMART" id="SM00421">
    <property type="entry name" value="HTH_LUXR"/>
    <property type="match status" value="1"/>
</dbReference>
<name>A0ABY7C5Y4_9HYPH</name>
<evidence type="ECO:0000259" key="4">
    <source>
        <dbReference type="PROSITE" id="PS50043"/>
    </source>
</evidence>
<dbReference type="PANTHER" id="PTHR43214">
    <property type="entry name" value="TWO-COMPONENT RESPONSE REGULATOR"/>
    <property type="match status" value="1"/>
</dbReference>
<dbReference type="InterPro" id="IPR016032">
    <property type="entry name" value="Sig_transdc_resp-reg_C-effctor"/>
</dbReference>
<dbReference type="InterPro" id="IPR039420">
    <property type="entry name" value="WalR-like"/>
</dbReference>
<dbReference type="RefSeq" id="WP_268883537.1">
    <property type="nucleotide sequence ID" value="NZ_CP114029.1"/>
</dbReference>
<dbReference type="PROSITE" id="PS50043">
    <property type="entry name" value="HTH_LUXR_2"/>
    <property type="match status" value="1"/>
</dbReference>
<dbReference type="InterPro" id="IPR058245">
    <property type="entry name" value="NreC/VraR/RcsB-like_REC"/>
</dbReference>
<evidence type="ECO:0000256" key="1">
    <source>
        <dbReference type="ARBA" id="ARBA00022553"/>
    </source>
</evidence>
<sequence length="214" mass="23014">MSEVTVLLVDDHPVVREGYRRLIESRSRFRVVGEADTAAEAYRLYRSLEPDLAVVDLSLPGPGGLDAIRHIRQFHPAAKLLVFTMHQNPAYALKAFEAGASGYVTKSSDPGELLRALETVVTGGRALSPDISLALAGDRLDSGRAPLADLSPRETEILRLIALGLTDEAIAEGLCLSLKTVQNNHYRIRAKLSAPTDAQLTHIALAAGLLSLDG</sequence>
<dbReference type="SUPFAM" id="SSF52172">
    <property type="entry name" value="CheY-like"/>
    <property type="match status" value="1"/>
</dbReference>
<dbReference type="CDD" id="cd17535">
    <property type="entry name" value="REC_NarL-like"/>
    <property type="match status" value="1"/>
</dbReference>
<keyword evidence="7" id="KW-1185">Reference proteome</keyword>
<gene>
    <name evidence="6" type="ORF">OH818_14150</name>
</gene>
<dbReference type="Pfam" id="PF00072">
    <property type="entry name" value="Response_reg"/>
    <property type="match status" value="1"/>
</dbReference>
<feature type="modified residue" description="4-aspartylphosphate" evidence="3">
    <location>
        <position position="56"/>
    </location>
</feature>